<dbReference type="Pfam" id="PF06268">
    <property type="entry name" value="Fascin"/>
    <property type="match status" value="4"/>
</dbReference>
<dbReference type="GO" id="GO:0030674">
    <property type="term" value="F:protein-macromolecule adaptor activity"/>
    <property type="evidence" value="ECO:0007669"/>
    <property type="project" value="InterPro"/>
</dbReference>
<dbReference type="FunFam" id="2.80.10.50:FF:000008">
    <property type="entry name" value="Fascin"/>
    <property type="match status" value="1"/>
</dbReference>
<dbReference type="InterPro" id="IPR022768">
    <property type="entry name" value="Fascin-like_dom"/>
</dbReference>
<feature type="domain" description="Fascin-like" evidence="7">
    <location>
        <begin position="267"/>
        <end position="376"/>
    </location>
</feature>
<dbReference type="OMA" id="EPYQRYF"/>
<evidence type="ECO:0000256" key="6">
    <source>
        <dbReference type="PIRNR" id="PIRNR005682"/>
    </source>
</evidence>
<evidence type="ECO:0000313" key="9">
    <source>
        <dbReference type="Proteomes" id="UP000002279"/>
    </source>
</evidence>
<dbReference type="GO" id="GO:0042462">
    <property type="term" value="P:eye photoreceptor cell development"/>
    <property type="evidence" value="ECO:0007669"/>
    <property type="project" value="Ensembl"/>
</dbReference>
<dbReference type="InParanoid" id="A0A6I8N4Y3"/>
<dbReference type="AlphaFoldDB" id="A0A6I8N4Y3"/>
<evidence type="ECO:0000256" key="4">
    <source>
        <dbReference type="ARBA" id="ARBA00023203"/>
    </source>
</evidence>
<comment type="similarity">
    <text evidence="2 6">Belongs to the fascin family.</text>
</comment>
<keyword evidence="9" id="KW-1185">Reference proteome</keyword>
<dbReference type="Proteomes" id="UP000002279">
    <property type="component" value="Unplaced"/>
</dbReference>
<dbReference type="Ensembl" id="ENSOANT00000067015.1">
    <property type="protein sequence ID" value="ENSOANP00000035957.1"/>
    <property type="gene ID" value="ENSOANG00000050676.1"/>
</dbReference>
<dbReference type="GO" id="GO:0016477">
    <property type="term" value="P:cell migration"/>
    <property type="evidence" value="ECO:0000318"/>
    <property type="project" value="GO_Central"/>
</dbReference>
<reference evidence="8" key="1">
    <citation type="submission" date="2025-08" db="UniProtKB">
        <authorList>
            <consortium name="Ensembl"/>
        </authorList>
    </citation>
    <scope>IDENTIFICATION</scope>
    <source>
        <strain evidence="8">Glennie</strain>
    </source>
</reference>
<dbReference type="GeneTree" id="ENSGT00950000183157"/>
<protein>
    <recommendedName>
        <fullName evidence="6">Fascin</fullName>
    </recommendedName>
</protein>
<dbReference type="InterPro" id="IPR008999">
    <property type="entry name" value="Actin-crosslinking"/>
</dbReference>
<evidence type="ECO:0000256" key="5">
    <source>
        <dbReference type="ARBA" id="ARBA00023212"/>
    </source>
</evidence>
<gene>
    <name evidence="8" type="primary">FSCN2</name>
</gene>
<sequence>PTNGLRRTPRFQLGLINAEHRYLTAENFGFKVNASAPSLKRKQLWTLEQDEAPGPAAAVFLRSHLGRYLGASADGRVSCEADRPGPDQRFLVAAQPDGRWALRSEPHGRFFGGSEDRLSCFAPAVTAAELWTVHLAAHPQAHLLSVSRRRYVRLGPLGDEVTADGDAPWGVGALLTLVFRDPQYCLRTCDGRYLRQDGRLVREAEPRARYTLELRAGRLAFKDGGGRYLTPTGPAGALKAGRGARPGKDRLFVLEDSPPQVVFVASNRRYVSIRQGVNVSANQDEELDLETFQMQIDPETKKRSFRSVAGNYWTLVAHGGIQSTATQLAANTMFEIEWRGRRVALKASNGRYVCTKKNGQLAAVSGSVGEDEEFTMKVTNRPVLVLRGGDGFVCRRRGSNLLDANRSVYDAFHSLCADGAYHIRGQGGQFWYTTPGGGVCSDGERPEDFFFEFPEAGRMAIKAKNGRYLRGAPSGSLRADGDSLARSTLWEY</sequence>
<keyword evidence="5 6" id="KW-0206">Cytoskeleton</keyword>
<evidence type="ECO:0000256" key="3">
    <source>
        <dbReference type="ARBA" id="ARBA00022490"/>
    </source>
</evidence>
<dbReference type="SUPFAM" id="SSF50405">
    <property type="entry name" value="Actin-crosslinking proteins"/>
    <property type="match status" value="4"/>
</dbReference>
<dbReference type="Gene3D" id="2.80.10.50">
    <property type="match status" value="4"/>
</dbReference>
<reference evidence="8" key="2">
    <citation type="submission" date="2025-09" db="UniProtKB">
        <authorList>
            <consortium name="Ensembl"/>
        </authorList>
    </citation>
    <scope>IDENTIFICATION</scope>
    <source>
        <strain evidence="8">Glennie</strain>
    </source>
</reference>
<accession>A0A6I8N4Y3</accession>
<dbReference type="PANTHER" id="PTHR10551:SF9">
    <property type="entry name" value="FASCIN-2"/>
    <property type="match status" value="1"/>
</dbReference>
<evidence type="ECO:0000313" key="8">
    <source>
        <dbReference type="Ensembl" id="ENSOANP00000035957.1"/>
    </source>
</evidence>
<proteinExistence type="inferred from homology"/>
<dbReference type="GO" id="GO:0005737">
    <property type="term" value="C:cytoplasm"/>
    <property type="evidence" value="ECO:0000318"/>
    <property type="project" value="GO_Central"/>
</dbReference>
<dbReference type="GO" id="GO:0015629">
    <property type="term" value="C:actin cytoskeleton"/>
    <property type="evidence" value="ECO:0000318"/>
    <property type="project" value="GO_Central"/>
</dbReference>
<dbReference type="GO" id="GO:0032420">
    <property type="term" value="C:stereocilium"/>
    <property type="evidence" value="ECO:0007669"/>
    <property type="project" value="Ensembl"/>
</dbReference>
<feature type="domain" description="Fascin-like" evidence="7">
    <location>
        <begin position="142"/>
        <end position="253"/>
    </location>
</feature>
<dbReference type="PIRSF" id="PIRSF005682">
    <property type="entry name" value="Fascin"/>
    <property type="match status" value="1"/>
</dbReference>
<organism evidence="8 9">
    <name type="scientific">Ornithorhynchus anatinus</name>
    <name type="common">Duckbill platypus</name>
    <dbReference type="NCBI Taxonomy" id="9258"/>
    <lineage>
        <taxon>Eukaryota</taxon>
        <taxon>Metazoa</taxon>
        <taxon>Chordata</taxon>
        <taxon>Craniata</taxon>
        <taxon>Vertebrata</taxon>
        <taxon>Euteleostomi</taxon>
        <taxon>Mammalia</taxon>
        <taxon>Monotremata</taxon>
        <taxon>Ornithorhynchidae</taxon>
        <taxon>Ornithorhynchus</taxon>
    </lineage>
</organism>
<feature type="domain" description="Fascin-like" evidence="7">
    <location>
        <begin position="390"/>
        <end position="492"/>
    </location>
</feature>
<dbReference type="GO" id="GO:0051017">
    <property type="term" value="P:actin filament bundle assembly"/>
    <property type="evidence" value="ECO:0000318"/>
    <property type="project" value="GO_Central"/>
</dbReference>
<evidence type="ECO:0000256" key="2">
    <source>
        <dbReference type="ARBA" id="ARBA00007415"/>
    </source>
</evidence>
<evidence type="ECO:0000256" key="1">
    <source>
        <dbReference type="ARBA" id="ARBA00004245"/>
    </source>
</evidence>
<dbReference type="Bgee" id="ENSOANG00000050676">
    <property type="expression patterns" value="Expressed in heart and 5 other cell types or tissues"/>
</dbReference>
<dbReference type="FunCoup" id="A0A6I8N4Y3">
    <property type="interactions" value="387"/>
</dbReference>
<feature type="domain" description="Fascin-like" evidence="7">
    <location>
        <begin position="20"/>
        <end position="133"/>
    </location>
</feature>
<dbReference type="InterPro" id="IPR024703">
    <property type="entry name" value="Fascin_metazoans"/>
</dbReference>
<dbReference type="GO" id="GO:0051015">
    <property type="term" value="F:actin filament binding"/>
    <property type="evidence" value="ECO:0000318"/>
    <property type="project" value="GO_Central"/>
</dbReference>
<dbReference type="FunFam" id="2.80.10.50:FF:000010">
    <property type="entry name" value="Fascin"/>
    <property type="match status" value="1"/>
</dbReference>
<keyword evidence="3 6" id="KW-0963">Cytoplasm</keyword>
<dbReference type="InterPro" id="IPR010431">
    <property type="entry name" value="Fascin"/>
</dbReference>
<dbReference type="GO" id="GO:0007163">
    <property type="term" value="P:establishment or maintenance of cell polarity"/>
    <property type="evidence" value="ECO:0000318"/>
    <property type="project" value="GO_Central"/>
</dbReference>
<dbReference type="FunFam" id="2.80.10.50:FF:000015">
    <property type="entry name" value="Fascin"/>
    <property type="match status" value="1"/>
</dbReference>
<keyword evidence="4 6" id="KW-0009">Actin-binding</keyword>
<comment type="subcellular location">
    <subcellularLocation>
        <location evidence="1 6">Cytoplasm</location>
        <location evidence="1 6">Cytoskeleton</location>
    </subcellularLocation>
</comment>
<dbReference type="PANTHER" id="PTHR10551">
    <property type="entry name" value="FASCIN"/>
    <property type="match status" value="1"/>
</dbReference>
<evidence type="ECO:0000259" key="7">
    <source>
        <dbReference type="Pfam" id="PF06268"/>
    </source>
</evidence>
<name>A0A6I8N4Y3_ORNAN</name>